<dbReference type="GO" id="GO:0035371">
    <property type="term" value="C:microtubule plus-end"/>
    <property type="evidence" value="ECO:0007669"/>
    <property type="project" value="TreeGrafter"/>
</dbReference>
<name>A0A3B4EW56_9CICH</name>
<accession>A0A3B4EW56</accession>
<protein>
    <submittedName>
        <fullName evidence="2">Uncharacterized LOC102194345</fullName>
    </submittedName>
</protein>
<proteinExistence type="predicted"/>
<dbReference type="GeneTree" id="ENSGT00390000010376"/>
<dbReference type="Ensembl" id="ENSPNYT00000001977.1">
    <property type="protein sequence ID" value="ENSPNYP00000001938.1"/>
    <property type="gene ID" value="ENSPNYG00000001521.1"/>
</dbReference>
<organism evidence="2">
    <name type="scientific">Pundamilia nyererei</name>
    <dbReference type="NCBI Taxonomy" id="303518"/>
    <lineage>
        <taxon>Eukaryota</taxon>
        <taxon>Metazoa</taxon>
        <taxon>Chordata</taxon>
        <taxon>Craniata</taxon>
        <taxon>Vertebrata</taxon>
        <taxon>Euteleostomi</taxon>
        <taxon>Actinopterygii</taxon>
        <taxon>Neopterygii</taxon>
        <taxon>Teleostei</taxon>
        <taxon>Neoteleostei</taxon>
        <taxon>Acanthomorphata</taxon>
        <taxon>Ovalentaria</taxon>
        <taxon>Cichlomorphae</taxon>
        <taxon>Cichliformes</taxon>
        <taxon>Cichlidae</taxon>
        <taxon>African cichlids</taxon>
        <taxon>Pseudocrenilabrinae</taxon>
        <taxon>Haplochromini</taxon>
        <taxon>Pundamilia</taxon>
    </lineage>
</organism>
<dbReference type="PANTHER" id="PTHR31940:SF2">
    <property type="entry name" value="SMALL KINETOCHORE-ASSOCIATED PROTEIN"/>
    <property type="match status" value="1"/>
</dbReference>
<evidence type="ECO:0000313" key="2">
    <source>
        <dbReference type="Ensembl" id="ENSPNYP00000001938.1"/>
    </source>
</evidence>
<dbReference type="GO" id="GO:0034451">
    <property type="term" value="C:centriolar satellite"/>
    <property type="evidence" value="ECO:0007669"/>
    <property type="project" value="TreeGrafter"/>
</dbReference>
<sequence>IHPSTETKKNIFTRYGQQAELKEQNQCLIAANEELAKNLTDTQLQYCDLQKENAEVQKNLKDCHALLITAKIDPVLGERVGDTARQSESQRKEVMSISADLLNEIKTFGDIASQQRARLEEIQETMRGLKEAREQMVQERENFSSEAAELERALKEAEALLL</sequence>
<reference evidence="2" key="1">
    <citation type="submission" date="2023-09" db="UniProtKB">
        <authorList>
            <consortium name="Ensembl"/>
        </authorList>
    </citation>
    <scope>IDENTIFICATION</scope>
</reference>
<dbReference type="GO" id="GO:0000776">
    <property type="term" value="C:kinetochore"/>
    <property type="evidence" value="ECO:0007669"/>
    <property type="project" value="InterPro"/>
</dbReference>
<keyword evidence="1" id="KW-0175">Coiled coil</keyword>
<dbReference type="GO" id="GO:0000070">
    <property type="term" value="P:mitotic sister chromatid segregation"/>
    <property type="evidence" value="ECO:0007669"/>
    <property type="project" value="TreeGrafter"/>
</dbReference>
<dbReference type="GO" id="GO:0051988">
    <property type="term" value="P:regulation of attachment of spindle microtubules to kinetochore"/>
    <property type="evidence" value="ECO:0007669"/>
    <property type="project" value="InterPro"/>
</dbReference>
<dbReference type="PANTHER" id="PTHR31940">
    <property type="entry name" value="SMALL KINETOCHORE-ASSOCIATED PROTEIN"/>
    <property type="match status" value="1"/>
</dbReference>
<dbReference type="GO" id="GO:0072686">
    <property type="term" value="C:mitotic spindle"/>
    <property type="evidence" value="ECO:0007669"/>
    <property type="project" value="TreeGrafter"/>
</dbReference>
<feature type="coiled-coil region" evidence="1">
    <location>
        <begin position="112"/>
        <end position="160"/>
    </location>
</feature>
<dbReference type="InterPro" id="IPR033373">
    <property type="entry name" value="SKAP"/>
</dbReference>
<dbReference type="AlphaFoldDB" id="A0A3B4EW56"/>
<evidence type="ECO:0000256" key="1">
    <source>
        <dbReference type="SAM" id="Coils"/>
    </source>
</evidence>
<dbReference type="GO" id="GO:0007051">
    <property type="term" value="P:spindle organization"/>
    <property type="evidence" value="ECO:0007669"/>
    <property type="project" value="InterPro"/>
</dbReference>